<gene>
    <name evidence="2" type="ORF">O181_064893</name>
</gene>
<accession>A0A9Q3EUE7</accession>
<keyword evidence="3" id="KW-1185">Reference proteome</keyword>
<protein>
    <submittedName>
        <fullName evidence="2">Uncharacterized protein</fullName>
    </submittedName>
</protein>
<dbReference type="Proteomes" id="UP000765509">
    <property type="component" value="Unassembled WGS sequence"/>
</dbReference>
<dbReference type="EMBL" id="AVOT02031612">
    <property type="protein sequence ID" value="MBW0525178.1"/>
    <property type="molecule type" value="Genomic_DNA"/>
</dbReference>
<name>A0A9Q3EUE7_9BASI</name>
<feature type="compositionally biased region" description="Basic and acidic residues" evidence="1">
    <location>
        <begin position="51"/>
        <end position="61"/>
    </location>
</feature>
<evidence type="ECO:0000313" key="3">
    <source>
        <dbReference type="Proteomes" id="UP000765509"/>
    </source>
</evidence>
<reference evidence="2" key="1">
    <citation type="submission" date="2021-03" db="EMBL/GenBank/DDBJ databases">
        <title>Draft genome sequence of rust myrtle Austropuccinia psidii MF-1, a brazilian biotype.</title>
        <authorList>
            <person name="Quecine M.C."/>
            <person name="Pachon D.M.R."/>
            <person name="Bonatelli M.L."/>
            <person name="Correr F.H."/>
            <person name="Franceschini L.M."/>
            <person name="Leite T.F."/>
            <person name="Margarido G.R.A."/>
            <person name="Almeida C.A."/>
            <person name="Ferrarezi J.A."/>
            <person name="Labate C.A."/>
        </authorList>
    </citation>
    <scope>NUCLEOTIDE SEQUENCE</scope>
    <source>
        <strain evidence="2">MF-1</strain>
    </source>
</reference>
<feature type="compositionally biased region" description="Pro residues" evidence="1">
    <location>
        <begin position="126"/>
        <end position="140"/>
    </location>
</feature>
<proteinExistence type="predicted"/>
<dbReference type="AlphaFoldDB" id="A0A9Q3EUE7"/>
<sequence>MKDGNGERTFELGLILTMGFKRQKQNPLNPPDKTQPFNVCLQANPVATHSWSEDLFREPSQHNEPPIPGLSPSSKPPEDVATCEAEPEVAPTQSMEEPFGKSQLFLTPPFPISSLSHYSAVFPRSPSHPPRTQPPPPPWFQAPLIPMIMLARNSPTCNQH</sequence>
<comment type="caution">
    <text evidence="2">The sequence shown here is derived from an EMBL/GenBank/DDBJ whole genome shotgun (WGS) entry which is preliminary data.</text>
</comment>
<evidence type="ECO:0000256" key="1">
    <source>
        <dbReference type="SAM" id="MobiDB-lite"/>
    </source>
</evidence>
<evidence type="ECO:0000313" key="2">
    <source>
        <dbReference type="EMBL" id="MBW0525178.1"/>
    </source>
</evidence>
<feature type="region of interest" description="Disordered" evidence="1">
    <location>
        <begin position="119"/>
        <end position="141"/>
    </location>
</feature>
<feature type="region of interest" description="Disordered" evidence="1">
    <location>
        <begin position="50"/>
        <end position="103"/>
    </location>
</feature>
<organism evidence="2 3">
    <name type="scientific">Austropuccinia psidii MF-1</name>
    <dbReference type="NCBI Taxonomy" id="1389203"/>
    <lineage>
        <taxon>Eukaryota</taxon>
        <taxon>Fungi</taxon>
        <taxon>Dikarya</taxon>
        <taxon>Basidiomycota</taxon>
        <taxon>Pucciniomycotina</taxon>
        <taxon>Pucciniomycetes</taxon>
        <taxon>Pucciniales</taxon>
        <taxon>Sphaerophragmiaceae</taxon>
        <taxon>Austropuccinia</taxon>
    </lineage>
</organism>